<feature type="chain" id="PRO_5001871040" description="Alpha/beta hydrolase" evidence="1">
    <location>
        <begin position="28"/>
        <end position="253"/>
    </location>
</feature>
<name>A0A091AY55_9GAMM</name>
<evidence type="ECO:0000256" key="1">
    <source>
        <dbReference type="SAM" id="SignalP"/>
    </source>
</evidence>
<dbReference type="PROSITE" id="PS51257">
    <property type="entry name" value="PROKAR_LIPOPROTEIN"/>
    <property type="match status" value="1"/>
</dbReference>
<sequence>MRPAIRATLLALFALLLAGCLSPGATRETIATRLVPAPATGGEKVLVVVLPGRGDDLQGLVDSGIAPAIQAAWPEADVLLAEVTLAYYYEGRMPERLHDEVIAPARARGYAGVWLAGASMGGMGTLLYERSRPGELDGLVLLAPYLGDRGLLKEIGEAGLTAWEPGPEPAGIDRKTFQREVWRNVQRWSGSGRGKDVWLAYGEDDRLAKAIGVFSPALPADQVLERPGGHAWVVWSPAAGEVFTRIRARHEAR</sequence>
<dbReference type="OrthoDB" id="5431193at2"/>
<comment type="caution">
    <text evidence="2">The sequence shown here is derived from an EMBL/GenBank/DDBJ whole genome shotgun (WGS) entry which is preliminary data.</text>
</comment>
<evidence type="ECO:0000313" key="2">
    <source>
        <dbReference type="EMBL" id="KFN44361.1"/>
    </source>
</evidence>
<dbReference type="Proteomes" id="UP000029393">
    <property type="component" value="Unassembled WGS sequence"/>
</dbReference>
<keyword evidence="1" id="KW-0732">Signal</keyword>
<evidence type="ECO:0000313" key="3">
    <source>
        <dbReference type="Proteomes" id="UP000029393"/>
    </source>
</evidence>
<dbReference type="EMBL" id="AVCK01000034">
    <property type="protein sequence ID" value="KFN44361.1"/>
    <property type="molecule type" value="Genomic_DNA"/>
</dbReference>
<organism evidence="2 3">
    <name type="scientific">Arenimonas metalli CF5-1</name>
    <dbReference type="NCBI Taxonomy" id="1384056"/>
    <lineage>
        <taxon>Bacteria</taxon>
        <taxon>Pseudomonadati</taxon>
        <taxon>Pseudomonadota</taxon>
        <taxon>Gammaproteobacteria</taxon>
        <taxon>Lysobacterales</taxon>
        <taxon>Lysobacteraceae</taxon>
        <taxon>Arenimonas</taxon>
    </lineage>
</organism>
<dbReference type="Gene3D" id="3.40.50.1820">
    <property type="entry name" value="alpha/beta hydrolase"/>
    <property type="match status" value="1"/>
</dbReference>
<dbReference type="RefSeq" id="WP_052575374.1">
    <property type="nucleotide sequence ID" value="NZ_AVCK01000034.1"/>
</dbReference>
<dbReference type="InterPro" id="IPR029058">
    <property type="entry name" value="AB_hydrolase_fold"/>
</dbReference>
<gene>
    <name evidence="2" type="ORF">N787_13485</name>
</gene>
<dbReference type="STRING" id="1384056.N787_13485"/>
<feature type="signal peptide" evidence="1">
    <location>
        <begin position="1"/>
        <end position="27"/>
    </location>
</feature>
<reference evidence="2 3" key="1">
    <citation type="submission" date="2013-09" db="EMBL/GenBank/DDBJ databases">
        <title>Genome sequencing of Arenimonas metalli.</title>
        <authorList>
            <person name="Chen F."/>
            <person name="Wang G."/>
        </authorList>
    </citation>
    <scope>NUCLEOTIDE SEQUENCE [LARGE SCALE GENOMIC DNA]</scope>
    <source>
        <strain evidence="2 3">CF5-1</strain>
    </source>
</reference>
<evidence type="ECO:0008006" key="4">
    <source>
        <dbReference type="Google" id="ProtNLM"/>
    </source>
</evidence>
<dbReference type="AlphaFoldDB" id="A0A091AY55"/>
<dbReference type="eggNOG" id="COG0627">
    <property type="taxonomic scope" value="Bacteria"/>
</dbReference>
<keyword evidence="3" id="KW-1185">Reference proteome</keyword>
<accession>A0A091AY55</accession>
<proteinExistence type="predicted"/>
<protein>
    <recommendedName>
        <fullName evidence="4">Alpha/beta hydrolase</fullName>
    </recommendedName>
</protein>
<dbReference type="SUPFAM" id="SSF53474">
    <property type="entry name" value="alpha/beta-Hydrolases"/>
    <property type="match status" value="1"/>
</dbReference>
<dbReference type="PATRIC" id="fig|1384056.3.peg.2043"/>